<dbReference type="AlphaFoldDB" id="A0A0E9SC84"/>
<organism evidence="1">
    <name type="scientific">Anguilla anguilla</name>
    <name type="common">European freshwater eel</name>
    <name type="synonym">Muraena anguilla</name>
    <dbReference type="NCBI Taxonomy" id="7936"/>
    <lineage>
        <taxon>Eukaryota</taxon>
        <taxon>Metazoa</taxon>
        <taxon>Chordata</taxon>
        <taxon>Craniata</taxon>
        <taxon>Vertebrata</taxon>
        <taxon>Euteleostomi</taxon>
        <taxon>Actinopterygii</taxon>
        <taxon>Neopterygii</taxon>
        <taxon>Teleostei</taxon>
        <taxon>Anguilliformes</taxon>
        <taxon>Anguillidae</taxon>
        <taxon>Anguilla</taxon>
    </lineage>
</organism>
<protein>
    <submittedName>
        <fullName evidence="1">Uncharacterized protein</fullName>
    </submittedName>
</protein>
<reference evidence="1" key="2">
    <citation type="journal article" date="2015" name="Fish Shellfish Immunol.">
        <title>Early steps in the European eel (Anguilla anguilla)-Vibrio vulnificus interaction in the gills: Role of the RtxA13 toxin.</title>
        <authorList>
            <person name="Callol A."/>
            <person name="Pajuelo D."/>
            <person name="Ebbesson L."/>
            <person name="Teles M."/>
            <person name="MacKenzie S."/>
            <person name="Amaro C."/>
        </authorList>
    </citation>
    <scope>NUCLEOTIDE SEQUENCE</scope>
</reference>
<sequence length="37" mass="4295">MVRWLIHLSSFIINQLLKLTSPPPMHYGAGTTLHHKR</sequence>
<proteinExistence type="predicted"/>
<accession>A0A0E9SC84</accession>
<evidence type="ECO:0000313" key="1">
    <source>
        <dbReference type="EMBL" id="JAH38866.1"/>
    </source>
</evidence>
<name>A0A0E9SC84_ANGAN</name>
<dbReference type="EMBL" id="GBXM01069711">
    <property type="protein sequence ID" value="JAH38866.1"/>
    <property type="molecule type" value="Transcribed_RNA"/>
</dbReference>
<reference evidence="1" key="1">
    <citation type="submission" date="2014-11" db="EMBL/GenBank/DDBJ databases">
        <authorList>
            <person name="Amaro Gonzalez C."/>
        </authorList>
    </citation>
    <scope>NUCLEOTIDE SEQUENCE</scope>
</reference>